<feature type="transmembrane region" description="Helical" evidence="3">
    <location>
        <begin position="251"/>
        <end position="271"/>
    </location>
</feature>
<feature type="non-terminal residue" evidence="4">
    <location>
        <position position="289"/>
    </location>
</feature>
<proteinExistence type="inferred from homology"/>
<dbReference type="EMBL" id="JASJQH010009840">
    <property type="protein sequence ID" value="KAK9674998.1"/>
    <property type="molecule type" value="Genomic_DNA"/>
</dbReference>
<dbReference type="PANTHER" id="PTHR11360">
    <property type="entry name" value="MONOCARBOXYLATE TRANSPORTER"/>
    <property type="match status" value="1"/>
</dbReference>
<evidence type="ECO:0000256" key="3">
    <source>
        <dbReference type="SAM" id="Phobius"/>
    </source>
</evidence>
<evidence type="ECO:0000256" key="1">
    <source>
        <dbReference type="ARBA" id="ARBA00004141"/>
    </source>
</evidence>
<comment type="caution">
    <text evidence="4">The sequence shown here is derived from an EMBL/GenBank/DDBJ whole genome shotgun (WGS) entry which is preliminary data.</text>
</comment>
<keyword evidence="3" id="KW-0812">Transmembrane</keyword>
<dbReference type="Pfam" id="PF07690">
    <property type="entry name" value="MFS_1"/>
    <property type="match status" value="1"/>
</dbReference>
<dbReference type="InterPro" id="IPR050327">
    <property type="entry name" value="Proton-linked_MCT"/>
</dbReference>
<feature type="transmembrane region" description="Helical" evidence="3">
    <location>
        <begin position="182"/>
        <end position="201"/>
    </location>
</feature>
<comment type="similarity">
    <text evidence="2">Belongs to the major facilitator superfamily. Monocarboxylate porter (TC 2.A.1.13) family.</text>
</comment>
<sequence>MKYPIEKPAFIEKLTRSAIMSCIAGMMILWVSFGVRQSFGLYMIPITQEYGWSRSTFSIAAALLQLFWGCSQPFLVYLAERYVGFGKTIFFTSILYGIGCIVMQLCSPNQPGLFIFAMGIVVGGAAGGNSFPNVLASIGRRFVRGSDQQSMAFGIVSAFGSFGQGFFLPVSNVMIHNIGWKNTLLILGILAVAVSPFAFFLQTVEPVSAESTLKSEEKDEEQPNPDEFKEAAISNEPQTISAALKEGFSSLTFWLIILGYSVCGFHVSFIATHLPAYLVGNGLDGSVAA</sequence>
<name>A0ABR2VLA2_9FUNG</name>
<evidence type="ECO:0008006" key="6">
    <source>
        <dbReference type="Google" id="ProtNLM"/>
    </source>
</evidence>
<feature type="transmembrane region" description="Helical" evidence="3">
    <location>
        <begin position="113"/>
        <end position="131"/>
    </location>
</feature>
<dbReference type="SUPFAM" id="SSF103473">
    <property type="entry name" value="MFS general substrate transporter"/>
    <property type="match status" value="1"/>
</dbReference>
<keyword evidence="5" id="KW-1185">Reference proteome</keyword>
<feature type="transmembrane region" description="Helical" evidence="3">
    <location>
        <begin position="85"/>
        <end position="106"/>
    </location>
</feature>
<dbReference type="Gene3D" id="1.20.1250.20">
    <property type="entry name" value="MFS general substrate transporter like domains"/>
    <property type="match status" value="1"/>
</dbReference>
<comment type="subcellular location">
    <subcellularLocation>
        <location evidence="1">Membrane</location>
        <topology evidence="1">Multi-pass membrane protein</topology>
    </subcellularLocation>
</comment>
<dbReference type="InterPro" id="IPR036259">
    <property type="entry name" value="MFS_trans_sf"/>
</dbReference>
<accession>A0ABR2VLA2</accession>
<dbReference type="InterPro" id="IPR011701">
    <property type="entry name" value="MFS"/>
</dbReference>
<evidence type="ECO:0000313" key="4">
    <source>
        <dbReference type="EMBL" id="KAK9674998.1"/>
    </source>
</evidence>
<gene>
    <name evidence="4" type="ORF">K7432_016735</name>
</gene>
<organism evidence="4 5">
    <name type="scientific">Basidiobolus ranarum</name>
    <dbReference type="NCBI Taxonomy" id="34480"/>
    <lineage>
        <taxon>Eukaryota</taxon>
        <taxon>Fungi</taxon>
        <taxon>Fungi incertae sedis</taxon>
        <taxon>Zoopagomycota</taxon>
        <taxon>Entomophthoromycotina</taxon>
        <taxon>Basidiobolomycetes</taxon>
        <taxon>Basidiobolales</taxon>
        <taxon>Basidiobolaceae</taxon>
        <taxon>Basidiobolus</taxon>
    </lineage>
</organism>
<feature type="transmembrane region" description="Helical" evidence="3">
    <location>
        <begin position="56"/>
        <end position="79"/>
    </location>
</feature>
<keyword evidence="3" id="KW-0472">Membrane</keyword>
<feature type="transmembrane region" description="Helical" evidence="3">
    <location>
        <begin position="17"/>
        <end position="35"/>
    </location>
</feature>
<protein>
    <recommendedName>
        <fullName evidence="6">MFS transporter</fullName>
    </recommendedName>
</protein>
<feature type="transmembrane region" description="Helical" evidence="3">
    <location>
        <begin position="151"/>
        <end position="170"/>
    </location>
</feature>
<dbReference type="Proteomes" id="UP001479436">
    <property type="component" value="Unassembled WGS sequence"/>
</dbReference>
<dbReference type="PANTHER" id="PTHR11360:SF284">
    <property type="entry name" value="EG:103B4.3 PROTEIN-RELATED"/>
    <property type="match status" value="1"/>
</dbReference>
<keyword evidence="3" id="KW-1133">Transmembrane helix</keyword>
<evidence type="ECO:0000313" key="5">
    <source>
        <dbReference type="Proteomes" id="UP001479436"/>
    </source>
</evidence>
<reference evidence="4 5" key="1">
    <citation type="submission" date="2023-04" db="EMBL/GenBank/DDBJ databases">
        <title>Genome of Basidiobolus ranarum AG-B5.</title>
        <authorList>
            <person name="Stajich J.E."/>
            <person name="Carter-House D."/>
            <person name="Gryganskyi A."/>
        </authorList>
    </citation>
    <scope>NUCLEOTIDE SEQUENCE [LARGE SCALE GENOMIC DNA]</scope>
    <source>
        <strain evidence="4 5">AG-B5</strain>
    </source>
</reference>
<evidence type="ECO:0000256" key="2">
    <source>
        <dbReference type="ARBA" id="ARBA00006727"/>
    </source>
</evidence>